<dbReference type="GO" id="GO:0000981">
    <property type="term" value="F:DNA-binding transcription factor activity, RNA polymerase II-specific"/>
    <property type="evidence" value="ECO:0007669"/>
    <property type="project" value="TreeGrafter"/>
</dbReference>
<reference evidence="10" key="1">
    <citation type="submission" date="2023-03" db="EMBL/GenBank/DDBJ databases">
        <title>Massive genome expansion in bonnet fungi (Mycena s.s.) driven by repeated elements and novel gene families across ecological guilds.</title>
        <authorList>
            <consortium name="Lawrence Berkeley National Laboratory"/>
            <person name="Harder C.B."/>
            <person name="Miyauchi S."/>
            <person name="Viragh M."/>
            <person name="Kuo A."/>
            <person name="Thoen E."/>
            <person name="Andreopoulos B."/>
            <person name="Lu D."/>
            <person name="Skrede I."/>
            <person name="Drula E."/>
            <person name="Henrissat B."/>
            <person name="Morin E."/>
            <person name="Kohler A."/>
            <person name="Barry K."/>
            <person name="LaButti K."/>
            <person name="Morin E."/>
            <person name="Salamov A."/>
            <person name="Lipzen A."/>
            <person name="Mereny Z."/>
            <person name="Hegedus B."/>
            <person name="Baldrian P."/>
            <person name="Stursova M."/>
            <person name="Weitz H."/>
            <person name="Taylor A."/>
            <person name="Grigoriev I.V."/>
            <person name="Nagy L.G."/>
            <person name="Martin F."/>
            <person name="Kauserud H."/>
        </authorList>
    </citation>
    <scope>NUCLEOTIDE SEQUENCE</scope>
    <source>
        <strain evidence="10">CBHHK067</strain>
    </source>
</reference>
<evidence type="ECO:0000256" key="7">
    <source>
        <dbReference type="ARBA" id="ARBA00023242"/>
    </source>
</evidence>
<name>A0AAD7DR52_MYCRO</name>
<dbReference type="PROSITE" id="PS00028">
    <property type="entry name" value="ZINC_FINGER_C2H2_1"/>
    <property type="match status" value="1"/>
</dbReference>
<evidence type="ECO:0000256" key="2">
    <source>
        <dbReference type="ARBA" id="ARBA00022491"/>
    </source>
</evidence>
<accession>A0AAD7DR52</accession>
<gene>
    <name evidence="10" type="ORF">B0H17DRAFT_928511</name>
</gene>
<keyword evidence="4" id="KW-0677">Repeat</keyword>
<dbReference type="PANTHER" id="PTHR14003:SF19">
    <property type="entry name" value="YY2 TRANSCRIPTION FACTOR"/>
    <property type="match status" value="1"/>
</dbReference>
<dbReference type="SUPFAM" id="SSF57667">
    <property type="entry name" value="beta-beta-alpha zinc fingers"/>
    <property type="match status" value="1"/>
</dbReference>
<keyword evidence="11" id="KW-1185">Reference proteome</keyword>
<dbReference type="PANTHER" id="PTHR14003">
    <property type="entry name" value="TRANSCRIPTIONAL REPRESSOR PROTEIN YY"/>
    <property type="match status" value="1"/>
</dbReference>
<dbReference type="InterPro" id="IPR036236">
    <property type="entry name" value="Znf_C2H2_sf"/>
</dbReference>
<dbReference type="InterPro" id="IPR013087">
    <property type="entry name" value="Znf_C2H2_type"/>
</dbReference>
<evidence type="ECO:0000256" key="4">
    <source>
        <dbReference type="ARBA" id="ARBA00022737"/>
    </source>
</evidence>
<keyword evidence="7" id="KW-0539">Nucleus</keyword>
<keyword evidence="2" id="KW-0678">Repressor</keyword>
<evidence type="ECO:0000256" key="1">
    <source>
        <dbReference type="ARBA" id="ARBA00004123"/>
    </source>
</evidence>
<dbReference type="Pfam" id="PF00096">
    <property type="entry name" value="zf-C2H2"/>
    <property type="match status" value="1"/>
</dbReference>
<dbReference type="GO" id="GO:0000978">
    <property type="term" value="F:RNA polymerase II cis-regulatory region sequence-specific DNA binding"/>
    <property type="evidence" value="ECO:0007669"/>
    <property type="project" value="TreeGrafter"/>
</dbReference>
<dbReference type="Proteomes" id="UP001221757">
    <property type="component" value="Unassembled WGS sequence"/>
</dbReference>
<dbReference type="GO" id="GO:0005667">
    <property type="term" value="C:transcription regulator complex"/>
    <property type="evidence" value="ECO:0007669"/>
    <property type="project" value="TreeGrafter"/>
</dbReference>
<keyword evidence="3" id="KW-0479">Metal-binding</keyword>
<evidence type="ECO:0000313" key="11">
    <source>
        <dbReference type="Proteomes" id="UP001221757"/>
    </source>
</evidence>
<evidence type="ECO:0000256" key="6">
    <source>
        <dbReference type="ARBA" id="ARBA00022833"/>
    </source>
</evidence>
<sequence length="70" mass="7696">MPRAGPPSSSQAVIPETKRRPHVCADCDKSFTTSGHLVRHVRIHTGEVNHSCPFPGCMTRCARKDNLGQQ</sequence>
<evidence type="ECO:0000256" key="8">
    <source>
        <dbReference type="PROSITE-ProRule" id="PRU00042"/>
    </source>
</evidence>
<feature type="domain" description="C2H2-type" evidence="9">
    <location>
        <begin position="22"/>
        <end position="49"/>
    </location>
</feature>
<organism evidence="10 11">
    <name type="scientific">Mycena rosella</name>
    <name type="common">Pink bonnet</name>
    <name type="synonym">Agaricus rosellus</name>
    <dbReference type="NCBI Taxonomy" id="1033263"/>
    <lineage>
        <taxon>Eukaryota</taxon>
        <taxon>Fungi</taxon>
        <taxon>Dikarya</taxon>
        <taxon>Basidiomycota</taxon>
        <taxon>Agaricomycotina</taxon>
        <taxon>Agaricomycetes</taxon>
        <taxon>Agaricomycetidae</taxon>
        <taxon>Agaricales</taxon>
        <taxon>Marasmiineae</taxon>
        <taxon>Mycenaceae</taxon>
        <taxon>Mycena</taxon>
    </lineage>
</organism>
<dbReference type="GO" id="GO:0031519">
    <property type="term" value="C:PcG protein complex"/>
    <property type="evidence" value="ECO:0007669"/>
    <property type="project" value="TreeGrafter"/>
</dbReference>
<dbReference type="EMBL" id="JARKIE010000031">
    <property type="protein sequence ID" value="KAJ7697186.1"/>
    <property type="molecule type" value="Genomic_DNA"/>
</dbReference>
<dbReference type="GO" id="GO:0060258">
    <property type="term" value="P:negative regulation of filamentous growth"/>
    <property type="evidence" value="ECO:0007669"/>
    <property type="project" value="UniProtKB-ARBA"/>
</dbReference>
<keyword evidence="6" id="KW-0862">Zinc</keyword>
<evidence type="ECO:0000256" key="5">
    <source>
        <dbReference type="ARBA" id="ARBA00022771"/>
    </source>
</evidence>
<dbReference type="SMART" id="SM00355">
    <property type="entry name" value="ZnF_C2H2"/>
    <property type="match status" value="1"/>
</dbReference>
<proteinExistence type="predicted"/>
<dbReference type="Gene3D" id="3.30.160.60">
    <property type="entry name" value="Classic Zinc Finger"/>
    <property type="match status" value="1"/>
</dbReference>
<protein>
    <recommendedName>
        <fullName evidence="9">C2H2-type domain-containing protein</fullName>
    </recommendedName>
</protein>
<evidence type="ECO:0000313" key="10">
    <source>
        <dbReference type="EMBL" id="KAJ7697186.1"/>
    </source>
</evidence>
<dbReference type="AlphaFoldDB" id="A0AAD7DR52"/>
<evidence type="ECO:0000259" key="9">
    <source>
        <dbReference type="PROSITE" id="PS50157"/>
    </source>
</evidence>
<dbReference type="PROSITE" id="PS50157">
    <property type="entry name" value="ZINC_FINGER_C2H2_2"/>
    <property type="match status" value="1"/>
</dbReference>
<dbReference type="GO" id="GO:0000122">
    <property type="term" value="P:negative regulation of transcription by RNA polymerase II"/>
    <property type="evidence" value="ECO:0007669"/>
    <property type="project" value="UniProtKB-ARBA"/>
</dbReference>
<keyword evidence="5 8" id="KW-0863">Zinc-finger</keyword>
<dbReference type="FunFam" id="3.30.160.60:FF:001382">
    <property type="entry name" value="Transcriptional repressor"/>
    <property type="match status" value="1"/>
</dbReference>
<evidence type="ECO:0000256" key="3">
    <source>
        <dbReference type="ARBA" id="ARBA00022723"/>
    </source>
</evidence>
<dbReference type="GO" id="GO:0000785">
    <property type="term" value="C:chromatin"/>
    <property type="evidence" value="ECO:0007669"/>
    <property type="project" value="TreeGrafter"/>
</dbReference>
<comment type="caution">
    <text evidence="10">The sequence shown here is derived from an EMBL/GenBank/DDBJ whole genome shotgun (WGS) entry which is preliminary data.</text>
</comment>
<comment type="subcellular location">
    <subcellularLocation>
        <location evidence="1">Nucleus</location>
    </subcellularLocation>
</comment>
<dbReference type="GO" id="GO:0008270">
    <property type="term" value="F:zinc ion binding"/>
    <property type="evidence" value="ECO:0007669"/>
    <property type="project" value="UniProtKB-KW"/>
</dbReference>